<keyword evidence="7" id="KW-0376">Hydrogen peroxide</keyword>
<proteinExistence type="inferred from homology"/>
<organism evidence="14 15">
    <name type="scientific">Serratia marcescens</name>
    <dbReference type="NCBI Taxonomy" id="615"/>
    <lineage>
        <taxon>Bacteria</taxon>
        <taxon>Pseudomonadati</taxon>
        <taxon>Pseudomonadota</taxon>
        <taxon>Gammaproteobacteria</taxon>
        <taxon>Enterobacterales</taxon>
        <taxon>Yersiniaceae</taxon>
        <taxon>Serratia</taxon>
    </lineage>
</organism>
<dbReference type="FunFam" id="1.10.420.10:FF:000004">
    <property type="entry name" value="Catalase-peroxidase"/>
    <property type="match status" value="1"/>
</dbReference>
<name>A0A379Z579_SERMA</name>
<evidence type="ECO:0000256" key="7">
    <source>
        <dbReference type="ARBA" id="ARBA00023324"/>
    </source>
</evidence>
<evidence type="ECO:0000256" key="4">
    <source>
        <dbReference type="ARBA" id="ARBA00022723"/>
    </source>
</evidence>
<dbReference type="InterPro" id="IPR002016">
    <property type="entry name" value="Haem_peroxidase"/>
</dbReference>
<comment type="catalytic activity">
    <reaction evidence="8">
        <text>2 H2O2 = O2 + 2 H2O</text>
        <dbReference type="Rhea" id="RHEA:20309"/>
        <dbReference type="ChEBI" id="CHEBI:15377"/>
        <dbReference type="ChEBI" id="CHEBI:15379"/>
        <dbReference type="ChEBI" id="CHEBI:16240"/>
        <dbReference type="EC" id="1.11.1.21"/>
    </reaction>
</comment>
<dbReference type="PANTHER" id="PTHR30555">
    <property type="entry name" value="HYDROPEROXIDASE I, BIFUNCTIONAL CATALASE-PEROXIDASE"/>
    <property type="match status" value="1"/>
</dbReference>
<dbReference type="GO" id="GO:0042744">
    <property type="term" value="P:hydrogen peroxide catabolic process"/>
    <property type="evidence" value="ECO:0007669"/>
    <property type="project" value="UniProtKB-KW"/>
</dbReference>
<keyword evidence="3" id="KW-0349">Heme</keyword>
<dbReference type="FunFam" id="1.10.520.10:FF:000004">
    <property type="entry name" value="Catalase-peroxidase"/>
    <property type="match status" value="1"/>
</dbReference>
<dbReference type="PANTHER" id="PTHR30555:SF0">
    <property type="entry name" value="CATALASE-PEROXIDASE"/>
    <property type="match status" value="1"/>
</dbReference>
<feature type="domain" description="Plant heme peroxidase family profile" evidence="13">
    <location>
        <begin position="53"/>
        <end position="357"/>
    </location>
</feature>
<comment type="similarity">
    <text evidence="10">Belongs to the peroxidase family. Peroxidase/catalase subfamily.</text>
</comment>
<evidence type="ECO:0000256" key="11">
    <source>
        <dbReference type="ARBA" id="ARBA00067012"/>
    </source>
</evidence>
<evidence type="ECO:0000256" key="3">
    <source>
        <dbReference type="ARBA" id="ARBA00022617"/>
    </source>
</evidence>
<dbReference type="CDD" id="cd08200">
    <property type="entry name" value="catalase_peroxidase_2"/>
    <property type="match status" value="1"/>
</dbReference>
<evidence type="ECO:0000256" key="9">
    <source>
        <dbReference type="ARBA" id="ARBA00051651"/>
    </source>
</evidence>
<comment type="catalytic activity">
    <reaction evidence="9">
        <text>H2O2 + AH2 = A + 2 H2O</text>
        <dbReference type="Rhea" id="RHEA:30275"/>
        <dbReference type="ChEBI" id="CHEBI:13193"/>
        <dbReference type="ChEBI" id="CHEBI:15377"/>
        <dbReference type="ChEBI" id="CHEBI:16240"/>
        <dbReference type="ChEBI" id="CHEBI:17499"/>
        <dbReference type="EC" id="1.11.1.21"/>
    </reaction>
</comment>
<evidence type="ECO:0000256" key="12">
    <source>
        <dbReference type="SAM" id="MobiDB-lite"/>
    </source>
</evidence>
<dbReference type="Pfam" id="PF00141">
    <property type="entry name" value="peroxidase"/>
    <property type="match status" value="1"/>
</dbReference>
<dbReference type="GO" id="GO:0070301">
    <property type="term" value="P:cellular response to hydrogen peroxide"/>
    <property type="evidence" value="ECO:0007669"/>
    <property type="project" value="TreeGrafter"/>
</dbReference>
<evidence type="ECO:0000256" key="2">
    <source>
        <dbReference type="ARBA" id="ARBA00022559"/>
    </source>
</evidence>
<dbReference type="EC" id="1.11.1.21" evidence="11"/>
<evidence type="ECO:0000259" key="13">
    <source>
        <dbReference type="Pfam" id="PF00141"/>
    </source>
</evidence>
<keyword evidence="4" id="KW-0479">Metal-binding</keyword>
<dbReference type="AlphaFoldDB" id="A0A379Z579"/>
<gene>
    <name evidence="14" type="primary">katG_1</name>
    <name evidence="14" type="ORF">NCTC10211_03041</name>
</gene>
<dbReference type="GO" id="GO:0020037">
    <property type="term" value="F:heme binding"/>
    <property type="evidence" value="ECO:0007669"/>
    <property type="project" value="InterPro"/>
</dbReference>
<sequence length="385" mass="42002">MAKDIGETIPDAFDPNKKRRPTMLTTDLSLRFDPAYEKISRRFYEHPEELADAFARAWFKLTHRDMGPRARYLGPEVPQEELIWQDPIPAVDHPLIDEQDIAALKNAVLASGLSVSALVSTAWASASSFRGSDKRGGANGARIRLAPQKDWAVNQPAQLAATLAKLESIQRAFNDAQTGGKRVSLADLIVLAGAAGVEQAAKNAGFALTVPFAPGRMDASQEQTDVDSFEAMEPLADGFRNFLKGKYRVPAETLLVDKAQLLTLTAPEMTVLVGGLRVLGANVGGTQHGVFTQRPQALTNDFFVNLLDMGTTWHPVGEDGLFEGRDRRSGAVKWTGTRVDLVFGSHAQLRALAEVYGSADGQEKFAHDFVAAWNKVMNLDRFDLA</sequence>
<comment type="cofactor">
    <cofactor evidence="1">
        <name>heme b</name>
        <dbReference type="ChEBI" id="CHEBI:60344"/>
    </cofactor>
</comment>
<dbReference type="SUPFAM" id="SSF48113">
    <property type="entry name" value="Heme-dependent peroxidases"/>
    <property type="match status" value="2"/>
</dbReference>
<protein>
    <recommendedName>
        <fullName evidence="11">catalase peroxidase</fullName>
        <ecNumber evidence="11">1.11.1.21</ecNumber>
    </recommendedName>
</protein>
<evidence type="ECO:0000256" key="5">
    <source>
        <dbReference type="ARBA" id="ARBA00023002"/>
    </source>
</evidence>
<evidence type="ECO:0000313" key="14">
    <source>
        <dbReference type="EMBL" id="SUI54764.1"/>
    </source>
</evidence>
<evidence type="ECO:0000256" key="1">
    <source>
        <dbReference type="ARBA" id="ARBA00001970"/>
    </source>
</evidence>
<dbReference type="GO" id="GO:0046872">
    <property type="term" value="F:metal ion binding"/>
    <property type="evidence" value="ECO:0007669"/>
    <property type="project" value="UniProtKB-KW"/>
</dbReference>
<dbReference type="Proteomes" id="UP000254765">
    <property type="component" value="Unassembled WGS sequence"/>
</dbReference>
<keyword evidence="5 14" id="KW-0560">Oxidoreductase</keyword>
<accession>A0A379Z579</accession>
<dbReference type="InterPro" id="IPR010255">
    <property type="entry name" value="Haem_peroxidase_sf"/>
</dbReference>
<keyword evidence="2 14" id="KW-0575">Peroxidase</keyword>
<evidence type="ECO:0000313" key="15">
    <source>
        <dbReference type="Proteomes" id="UP000254765"/>
    </source>
</evidence>
<dbReference type="InterPro" id="IPR000763">
    <property type="entry name" value="Catalase_peroxidase"/>
</dbReference>
<reference evidence="14 15" key="1">
    <citation type="submission" date="2018-06" db="EMBL/GenBank/DDBJ databases">
        <authorList>
            <consortium name="Pathogen Informatics"/>
            <person name="Doyle S."/>
        </authorList>
    </citation>
    <scope>NUCLEOTIDE SEQUENCE [LARGE SCALE GENOMIC DNA]</scope>
    <source>
        <strain evidence="14 15">NCTC10211</strain>
    </source>
</reference>
<dbReference type="GO" id="GO:0005829">
    <property type="term" value="C:cytosol"/>
    <property type="evidence" value="ECO:0007669"/>
    <property type="project" value="TreeGrafter"/>
</dbReference>
<evidence type="ECO:0000256" key="10">
    <source>
        <dbReference type="ARBA" id="ARBA00060838"/>
    </source>
</evidence>
<evidence type="ECO:0000256" key="8">
    <source>
        <dbReference type="ARBA" id="ARBA00049145"/>
    </source>
</evidence>
<dbReference type="GO" id="GO:0004096">
    <property type="term" value="F:catalase activity"/>
    <property type="evidence" value="ECO:0007669"/>
    <property type="project" value="InterPro"/>
</dbReference>
<feature type="region of interest" description="Disordered" evidence="12">
    <location>
        <begin position="1"/>
        <end position="20"/>
    </location>
</feature>
<keyword evidence="6" id="KW-0408">Iron</keyword>
<dbReference type="EMBL" id="UGYK01000002">
    <property type="protein sequence ID" value="SUI54764.1"/>
    <property type="molecule type" value="Genomic_DNA"/>
</dbReference>
<evidence type="ECO:0000256" key="6">
    <source>
        <dbReference type="ARBA" id="ARBA00023004"/>
    </source>
</evidence>
<dbReference type="Gene3D" id="1.10.420.10">
    <property type="entry name" value="Peroxidase, domain 2"/>
    <property type="match status" value="2"/>
</dbReference>
<dbReference type="Gene3D" id="1.10.520.10">
    <property type="match status" value="2"/>
</dbReference>